<dbReference type="EMBL" id="MT141929">
    <property type="protein sequence ID" value="QJA72159.1"/>
    <property type="molecule type" value="Genomic_DNA"/>
</dbReference>
<name>A0A6M3JPS4_9ZZZZ</name>
<evidence type="ECO:0000313" key="1">
    <source>
        <dbReference type="EMBL" id="QJA72159.1"/>
    </source>
</evidence>
<protein>
    <submittedName>
        <fullName evidence="1">Uncharacterized protein</fullName>
    </submittedName>
</protein>
<accession>A0A6M3JPS4</accession>
<dbReference type="AlphaFoldDB" id="A0A6M3JPS4"/>
<proteinExistence type="predicted"/>
<organism evidence="1">
    <name type="scientific">viral metagenome</name>
    <dbReference type="NCBI Taxonomy" id="1070528"/>
    <lineage>
        <taxon>unclassified sequences</taxon>
        <taxon>metagenomes</taxon>
        <taxon>organismal metagenomes</taxon>
    </lineage>
</organism>
<sequence>MKGQRKMKFKCYRCYRLFNLSDLIRLSPGCIFGPVTKDWISDCDPLPSVFCKKCAEIEIKEYRKMENLPYREPYRNNSPGSFFG</sequence>
<reference evidence="1" key="1">
    <citation type="submission" date="2020-03" db="EMBL/GenBank/DDBJ databases">
        <title>The deep terrestrial virosphere.</title>
        <authorList>
            <person name="Holmfeldt K."/>
            <person name="Nilsson E."/>
            <person name="Simone D."/>
            <person name="Lopez-Fernandez M."/>
            <person name="Wu X."/>
            <person name="de Brujin I."/>
            <person name="Lundin D."/>
            <person name="Andersson A."/>
            <person name="Bertilsson S."/>
            <person name="Dopson M."/>
        </authorList>
    </citation>
    <scope>NUCLEOTIDE SEQUENCE</scope>
    <source>
        <strain evidence="1">MM415A02873</strain>
    </source>
</reference>
<gene>
    <name evidence="1" type="ORF">MM415A02873_0006</name>
</gene>